<organism evidence="2 3">
    <name type="scientific">Bradyrhizobium jicamae</name>
    <dbReference type="NCBI Taxonomy" id="280332"/>
    <lineage>
        <taxon>Bacteria</taxon>
        <taxon>Pseudomonadati</taxon>
        <taxon>Pseudomonadota</taxon>
        <taxon>Alphaproteobacteria</taxon>
        <taxon>Hyphomicrobiales</taxon>
        <taxon>Nitrobacteraceae</taxon>
        <taxon>Bradyrhizobium</taxon>
    </lineage>
</organism>
<reference evidence="2 3" key="1">
    <citation type="submission" date="2014-03" db="EMBL/GenBank/DDBJ databases">
        <title>Bradyrhizobium valentinum sp. nov., isolated from effective nodules of Lupinus mariae-josephae, a lupine endemic of basic-lime soils in Eastern Spain.</title>
        <authorList>
            <person name="Duran D."/>
            <person name="Rey L."/>
            <person name="Navarro A."/>
            <person name="Busquets A."/>
            <person name="Imperial J."/>
            <person name="Ruiz-Argueso T."/>
        </authorList>
    </citation>
    <scope>NUCLEOTIDE SEQUENCE [LARGE SCALE GENOMIC DNA]</scope>
    <source>
        <strain evidence="2 3">PAC68</strain>
    </source>
</reference>
<name>A0A0R3KMR3_9BRAD</name>
<dbReference type="EMBL" id="LLXZ01000216">
    <property type="protein sequence ID" value="KRQ94516.1"/>
    <property type="molecule type" value="Genomic_DNA"/>
</dbReference>
<gene>
    <name evidence="2" type="ORF">CQ12_37500</name>
</gene>
<comment type="caution">
    <text evidence="2">The sequence shown here is derived from an EMBL/GenBank/DDBJ whole genome shotgun (WGS) entry which is preliminary data.</text>
</comment>
<proteinExistence type="predicted"/>
<sequence>MGDHRHASADRGDENDADPHVWLTQTLERIAQGWPISDPCSHGLTLQSLNGLSLALTLMIDAKRRLSKDSEEQSNFDRLTGATSPIAFSARRPQRDLYLTKQTRPRKTRFAPPDGEADNRDRLRLGARLWPDEM</sequence>
<protein>
    <submittedName>
        <fullName evidence="2">Uncharacterized protein</fullName>
    </submittedName>
</protein>
<feature type="region of interest" description="Disordered" evidence="1">
    <location>
        <begin position="102"/>
        <end position="121"/>
    </location>
</feature>
<evidence type="ECO:0000313" key="2">
    <source>
        <dbReference type="EMBL" id="KRQ94516.1"/>
    </source>
</evidence>
<evidence type="ECO:0000313" key="3">
    <source>
        <dbReference type="Proteomes" id="UP000050863"/>
    </source>
</evidence>
<dbReference type="AlphaFoldDB" id="A0A0R3KMR3"/>
<keyword evidence="3" id="KW-1185">Reference proteome</keyword>
<evidence type="ECO:0000256" key="1">
    <source>
        <dbReference type="SAM" id="MobiDB-lite"/>
    </source>
</evidence>
<dbReference type="Proteomes" id="UP000050863">
    <property type="component" value="Unassembled WGS sequence"/>
</dbReference>
<accession>A0A0R3KMR3</accession>